<dbReference type="PANTHER" id="PTHR32022">
    <property type="entry name" value="D-GLUTAMATE CYCLASE, MITOCHONDRIAL"/>
    <property type="match status" value="1"/>
</dbReference>
<dbReference type="GO" id="GO:0006536">
    <property type="term" value="P:glutamate metabolic process"/>
    <property type="evidence" value="ECO:0007669"/>
    <property type="project" value="TreeGrafter"/>
</dbReference>
<comment type="similarity">
    <text evidence="1 3">Belongs to the D-glutamate cyclase family.</text>
</comment>
<name>K9B2L5_9STAP</name>
<dbReference type="InterPro" id="IPR038021">
    <property type="entry name" value="Putative_hydro-lyase"/>
</dbReference>
<evidence type="ECO:0000256" key="1">
    <source>
        <dbReference type="ARBA" id="ARBA00007896"/>
    </source>
</evidence>
<evidence type="ECO:0000313" key="4">
    <source>
        <dbReference type="EMBL" id="EKU49042.1"/>
    </source>
</evidence>
<dbReference type="Proteomes" id="UP000009885">
    <property type="component" value="Unassembled WGS sequence"/>
</dbReference>
<keyword evidence="2 3" id="KW-0456">Lyase</keyword>
<dbReference type="Pfam" id="PF07286">
    <property type="entry name" value="D-Glu_cyclase"/>
    <property type="match status" value="1"/>
</dbReference>
<keyword evidence="5" id="KW-1185">Reference proteome</keyword>
<evidence type="ECO:0000256" key="2">
    <source>
        <dbReference type="ARBA" id="ARBA00023239"/>
    </source>
</evidence>
<dbReference type="RefSeq" id="WP_009382933.1">
    <property type="nucleotide sequence ID" value="NZ_AMSQ01000005.1"/>
</dbReference>
<gene>
    <name evidence="4" type="ORF">C273_04535</name>
</gene>
<accession>K9B2L5</accession>
<organism evidence="4 5">
    <name type="scientific">Staphylococcus massiliensis S46</name>
    <dbReference type="NCBI Taxonomy" id="1229783"/>
    <lineage>
        <taxon>Bacteria</taxon>
        <taxon>Bacillati</taxon>
        <taxon>Bacillota</taxon>
        <taxon>Bacilli</taxon>
        <taxon>Bacillales</taxon>
        <taxon>Staphylococcaceae</taxon>
        <taxon>Staphylococcus</taxon>
    </lineage>
</organism>
<dbReference type="NCBIfam" id="NF003969">
    <property type="entry name" value="PRK05463.1"/>
    <property type="match status" value="1"/>
</dbReference>
<dbReference type="HAMAP" id="MF_01830">
    <property type="entry name" value="Hydro_lyase"/>
    <property type="match status" value="1"/>
</dbReference>
<evidence type="ECO:0000256" key="3">
    <source>
        <dbReference type="HAMAP-Rule" id="MF_01830"/>
    </source>
</evidence>
<dbReference type="EC" id="4.2.1.-" evidence="3"/>
<dbReference type="STRING" id="1229783.C273_04535"/>
<dbReference type="FunFam" id="3.30.2040.10:FF:000001">
    <property type="entry name" value="D-glutamate cyclase, mitochondrial"/>
    <property type="match status" value="1"/>
</dbReference>
<dbReference type="Gene3D" id="3.40.1640.10">
    <property type="entry name" value="PSTPO5379-like"/>
    <property type="match status" value="1"/>
</dbReference>
<dbReference type="EMBL" id="AMSQ01000005">
    <property type="protein sequence ID" value="EKU49042.1"/>
    <property type="molecule type" value="Genomic_DNA"/>
</dbReference>
<dbReference type="InterPro" id="IPR009906">
    <property type="entry name" value="D-Glu_cyclase"/>
</dbReference>
<dbReference type="OrthoDB" id="149585at2"/>
<comment type="caution">
    <text evidence="4">The sequence shown here is derived from an EMBL/GenBank/DDBJ whole genome shotgun (WGS) entry which is preliminary data.</text>
</comment>
<dbReference type="PATRIC" id="fig|1229783.3.peg.914"/>
<evidence type="ECO:0000313" key="5">
    <source>
        <dbReference type="Proteomes" id="UP000009885"/>
    </source>
</evidence>
<dbReference type="GO" id="GO:0047820">
    <property type="term" value="F:D-glutamate cyclase activity"/>
    <property type="evidence" value="ECO:0007669"/>
    <property type="project" value="TreeGrafter"/>
</dbReference>
<dbReference type="eggNOG" id="COG4336">
    <property type="taxonomic scope" value="Bacteria"/>
</dbReference>
<dbReference type="Gene3D" id="3.30.2040.10">
    <property type="entry name" value="PSTPO5379-like domain"/>
    <property type="match status" value="1"/>
</dbReference>
<dbReference type="AlphaFoldDB" id="K9B2L5"/>
<dbReference type="PANTHER" id="PTHR32022:SF10">
    <property type="entry name" value="D-GLUTAMATE CYCLASE, MITOCHONDRIAL"/>
    <property type="match status" value="1"/>
</dbReference>
<proteinExistence type="inferred from homology"/>
<dbReference type="PIRSF" id="PIRSF029755">
    <property type="entry name" value="UCP029755"/>
    <property type="match status" value="1"/>
</dbReference>
<dbReference type="SUPFAM" id="SSF160920">
    <property type="entry name" value="PSTPO5379-like"/>
    <property type="match status" value="1"/>
</dbReference>
<sequence>MHLKDKAPKEIRELIRSNQLRQHTSGMADGFIQANVVILPEKYAYDFLKFCLRNPKTCPLIDVSETGETSFPIYGKDADIRTDVGEYYVYHDGVRTDVVEDIKDIYTDDMVSFLIGCSFTFEHALLKSGIPLRHLEEGHNVPMYMTSIPTTESGLFNGPVTVSMRPMTMEQVIKATEITTNFKDVHGAPIHIGDPSAIGIKDISKPDFGEPVEIRDGEVPVFWGCGVTPQSVGLSAKPELMITHAPGYMFITDVKETEILY</sequence>
<dbReference type="InterPro" id="IPR016938">
    <property type="entry name" value="UPF0317"/>
</dbReference>
<reference evidence="4 5" key="1">
    <citation type="journal article" date="2013" name="Genome Announc.">
        <title>Genome Sequence of Staphylococcus massiliensis Strain S46, Isolated from the Surface of Healthy Human Skin.</title>
        <authorList>
            <person name="Srivastav R."/>
            <person name="Singh A."/>
            <person name="Jangir P.K."/>
            <person name="Kumari C."/>
            <person name="Muduli S."/>
            <person name="Sharma R."/>
        </authorList>
    </citation>
    <scope>NUCLEOTIDE SEQUENCE [LARGE SCALE GENOMIC DNA]</scope>
    <source>
        <strain evidence="4 5">S46</strain>
    </source>
</reference>
<protein>
    <recommendedName>
        <fullName evidence="3">Putative hydro-lyase C273_04535</fullName>
        <ecNumber evidence="3">4.2.1.-</ecNumber>
    </recommendedName>
</protein>